<accession>Q9YDU7</accession>
<dbReference type="KEGG" id="ape:APE_0821"/>
<dbReference type="EnsemblBacteria" id="BAA79800">
    <property type="protein sequence ID" value="BAA79800"/>
    <property type="gene ID" value="APE_0821"/>
</dbReference>
<dbReference type="EMBL" id="BA000002">
    <property type="protein sequence ID" value="BAA79800.1"/>
    <property type="molecule type" value="Genomic_DNA"/>
</dbReference>
<feature type="region of interest" description="Disordered" evidence="1">
    <location>
        <begin position="102"/>
        <end position="123"/>
    </location>
</feature>
<dbReference type="Proteomes" id="UP000002518">
    <property type="component" value="Chromosome"/>
</dbReference>
<protein>
    <submittedName>
        <fullName evidence="2">Uncharacterized protein</fullName>
    </submittedName>
</protein>
<evidence type="ECO:0000313" key="2">
    <source>
        <dbReference type="EMBL" id="BAA79800.1"/>
    </source>
</evidence>
<dbReference type="GeneID" id="1444923"/>
<sequence>MAVPPASRACRGGGGRGWGLEIVLADLRRGFSNLLEWELLSIVELKRRGLGLSEIAKAVYGTSRKRYRVFRILRRLQRMGVLDCLLEGSCCALGGEGDGGHVAPAEDAQHEGDDGSGEATSEATWEGLPGRLGRTQKLVIAALAIQLEATPSMIAAYVNHAYGKRVSRNAVWHALKRLSARGVVERLPRGYYRLRRLSSGILVENLRVRGRMVWSTREEGRPATLEEALITAALRDRTWPVEQAELLSHGPRKLLEKARLLERLGWRMTVMYIDRKNGAPRLKLEHRLWNTPIPARPEELYSWVNLYREASSLARDLAEHILARTR</sequence>
<gene>
    <name evidence="2" type="ordered locus">APE_0821</name>
</gene>
<dbReference type="AlphaFoldDB" id="Q9YDU7"/>
<evidence type="ECO:0000256" key="1">
    <source>
        <dbReference type="SAM" id="MobiDB-lite"/>
    </source>
</evidence>
<reference evidence="2 3" key="1">
    <citation type="journal article" date="1999" name="DNA Res.">
        <title>Complete genome sequence of an aerobic hyper-thermophilic crenarchaeon, Aeropyrum pernix K1.</title>
        <authorList>
            <person name="Kawarabayasi Y."/>
            <person name="Hino Y."/>
            <person name="Horikawa H."/>
            <person name="Yamazaki S."/>
            <person name="Haikawa Y."/>
            <person name="Jin-no K."/>
            <person name="Takahashi M."/>
            <person name="Sekine M."/>
            <person name="Baba S."/>
            <person name="Ankai A."/>
            <person name="Kosugi H."/>
            <person name="Hosoyama A."/>
            <person name="Fukui S."/>
            <person name="Nagai Y."/>
            <person name="Nishijima K."/>
            <person name="Nakazawa H."/>
            <person name="Takamiya M."/>
            <person name="Masuda S."/>
            <person name="Funahashi T."/>
            <person name="Tanaka T."/>
            <person name="Kudoh Y."/>
            <person name="Yamazaki J."/>
            <person name="Kushida N."/>
            <person name="Oguchi A."/>
            <person name="Aoki K."/>
            <person name="Kubota K."/>
            <person name="Nakamura Y."/>
            <person name="Nomura N."/>
            <person name="Sako Y."/>
            <person name="Kikuchi H."/>
        </authorList>
    </citation>
    <scope>NUCLEOTIDE SEQUENCE [LARGE SCALE GENOMIC DNA]</scope>
    <source>
        <strain evidence="3">ATCC 700893 / DSM 11879 / JCM 9820 / NBRC 100138 / K1</strain>
    </source>
</reference>
<dbReference type="STRING" id="272557.APE_0821"/>
<dbReference type="SUPFAM" id="SSF46785">
    <property type="entry name" value="Winged helix' DNA-binding domain"/>
    <property type="match status" value="1"/>
</dbReference>
<dbReference type="RefSeq" id="WP_010865998.1">
    <property type="nucleotide sequence ID" value="NC_000854.2"/>
</dbReference>
<proteinExistence type="predicted"/>
<evidence type="ECO:0000313" key="3">
    <source>
        <dbReference type="Proteomes" id="UP000002518"/>
    </source>
</evidence>
<organism evidence="2 3">
    <name type="scientific">Aeropyrum pernix (strain ATCC 700893 / DSM 11879 / JCM 9820 / NBRC 100138 / K1)</name>
    <dbReference type="NCBI Taxonomy" id="272557"/>
    <lineage>
        <taxon>Archaea</taxon>
        <taxon>Thermoproteota</taxon>
        <taxon>Thermoprotei</taxon>
        <taxon>Desulfurococcales</taxon>
        <taxon>Desulfurococcaceae</taxon>
        <taxon>Aeropyrum</taxon>
    </lineage>
</organism>
<dbReference type="PIR" id="H72674">
    <property type="entry name" value="H72674"/>
</dbReference>
<dbReference type="InterPro" id="IPR036390">
    <property type="entry name" value="WH_DNA-bd_sf"/>
</dbReference>
<name>Q9YDU7_AERPE</name>
<keyword evidence="3" id="KW-1185">Reference proteome</keyword>